<dbReference type="Pfam" id="PF00872">
    <property type="entry name" value="Transposase_mut"/>
    <property type="match status" value="1"/>
</dbReference>
<keyword evidence="3" id="KW-0815">Transposition</keyword>
<reference evidence="7 8" key="1">
    <citation type="submission" date="2021-01" db="EMBL/GenBank/DDBJ databases">
        <title>Whole genome shotgun sequence of Asanoa siamensis NBRC 107932.</title>
        <authorList>
            <person name="Komaki H."/>
            <person name="Tamura T."/>
        </authorList>
    </citation>
    <scope>NUCLEOTIDE SEQUENCE [LARGE SCALE GENOMIC DNA]</scope>
    <source>
        <strain evidence="7 8">NBRC 107932</strain>
    </source>
</reference>
<sequence length="65" mass="7371">MTATLNIRNETRAKTVLTDSSGHVEIDVPRNRAGTFDPQIVRKRQRRLSARGSRSGREPAVLRRD</sequence>
<keyword evidence="8" id="KW-1185">Reference proteome</keyword>
<dbReference type="InterPro" id="IPR001207">
    <property type="entry name" value="Transposase_mutator"/>
</dbReference>
<evidence type="ECO:0000313" key="7">
    <source>
        <dbReference type="EMBL" id="GIF78012.1"/>
    </source>
</evidence>
<protein>
    <recommendedName>
        <fullName evidence="9">Mutator family transposase</fullName>
    </recommendedName>
</protein>
<evidence type="ECO:0000256" key="2">
    <source>
        <dbReference type="ARBA" id="ARBA00010961"/>
    </source>
</evidence>
<evidence type="ECO:0008006" key="9">
    <source>
        <dbReference type="Google" id="ProtNLM"/>
    </source>
</evidence>
<feature type="region of interest" description="Disordered" evidence="6">
    <location>
        <begin position="33"/>
        <end position="65"/>
    </location>
</feature>
<evidence type="ECO:0000256" key="4">
    <source>
        <dbReference type="ARBA" id="ARBA00023125"/>
    </source>
</evidence>
<dbReference type="EMBL" id="BONE01000113">
    <property type="protein sequence ID" value="GIF78012.1"/>
    <property type="molecule type" value="Genomic_DNA"/>
</dbReference>
<evidence type="ECO:0000256" key="5">
    <source>
        <dbReference type="ARBA" id="ARBA00023172"/>
    </source>
</evidence>
<organism evidence="7 8">
    <name type="scientific">Asanoa siamensis</name>
    <dbReference type="NCBI Taxonomy" id="926357"/>
    <lineage>
        <taxon>Bacteria</taxon>
        <taxon>Bacillati</taxon>
        <taxon>Actinomycetota</taxon>
        <taxon>Actinomycetes</taxon>
        <taxon>Micromonosporales</taxon>
        <taxon>Micromonosporaceae</taxon>
        <taxon>Asanoa</taxon>
    </lineage>
</organism>
<feature type="compositionally biased region" description="Basic and acidic residues" evidence="6">
    <location>
        <begin position="55"/>
        <end position="65"/>
    </location>
</feature>
<evidence type="ECO:0000256" key="1">
    <source>
        <dbReference type="ARBA" id="ARBA00002190"/>
    </source>
</evidence>
<dbReference type="Proteomes" id="UP000604117">
    <property type="component" value="Unassembled WGS sequence"/>
</dbReference>
<keyword evidence="5" id="KW-0233">DNA recombination</keyword>
<keyword evidence="4" id="KW-0238">DNA-binding</keyword>
<evidence type="ECO:0000313" key="8">
    <source>
        <dbReference type="Proteomes" id="UP000604117"/>
    </source>
</evidence>
<comment type="function">
    <text evidence="1">Required for the transposition of the insertion element.</text>
</comment>
<accession>A0ABQ4D399</accession>
<comment type="similarity">
    <text evidence="2">Belongs to the transposase mutator family.</text>
</comment>
<comment type="caution">
    <text evidence="7">The sequence shown here is derived from an EMBL/GenBank/DDBJ whole genome shotgun (WGS) entry which is preliminary data.</text>
</comment>
<gene>
    <name evidence="7" type="ORF">Asi02nite_75300</name>
</gene>
<proteinExistence type="inferred from homology"/>
<name>A0ABQ4D399_9ACTN</name>
<evidence type="ECO:0000256" key="6">
    <source>
        <dbReference type="SAM" id="MobiDB-lite"/>
    </source>
</evidence>
<evidence type="ECO:0000256" key="3">
    <source>
        <dbReference type="ARBA" id="ARBA00022578"/>
    </source>
</evidence>